<dbReference type="AlphaFoldDB" id="A0A2I0VJQ7"/>
<gene>
    <name evidence="1" type="ORF">MA16_Dca022157</name>
</gene>
<accession>A0A2I0VJQ7</accession>
<sequence>MFSAASPPASLLENWRLSSLNPAFSMHSATVTTSLRQHIHQSMIFFIPLIVVLITHGDPL</sequence>
<proteinExistence type="predicted"/>
<evidence type="ECO:0000313" key="2">
    <source>
        <dbReference type="Proteomes" id="UP000233837"/>
    </source>
</evidence>
<protein>
    <submittedName>
        <fullName evidence="1">Uncharacterized protein</fullName>
    </submittedName>
</protein>
<dbReference type="EMBL" id="KZ503472">
    <property type="protein sequence ID" value="PKU63631.1"/>
    <property type="molecule type" value="Genomic_DNA"/>
</dbReference>
<organism evidence="1 2">
    <name type="scientific">Dendrobium catenatum</name>
    <dbReference type="NCBI Taxonomy" id="906689"/>
    <lineage>
        <taxon>Eukaryota</taxon>
        <taxon>Viridiplantae</taxon>
        <taxon>Streptophyta</taxon>
        <taxon>Embryophyta</taxon>
        <taxon>Tracheophyta</taxon>
        <taxon>Spermatophyta</taxon>
        <taxon>Magnoliopsida</taxon>
        <taxon>Liliopsida</taxon>
        <taxon>Asparagales</taxon>
        <taxon>Orchidaceae</taxon>
        <taxon>Epidendroideae</taxon>
        <taxon>Malaxideae</taxon>
        <taxon>Dendrobiinae</taxon>
        <taxon>Dendrobium</taxon>
    </lineage>
</organism>
<reference evidence="1 2" key="1">
    <citation type="journal article" date="2016" name="Sci. Rep.">
        <title>The Dendrobium catenatum Lindl. genome sequence provides insights into polysaccharide synthase, floral development and adaptive evolution.</title>
        <authorList>
            <person name="Zhang G.Q."/>
            <person name="Xu Q."/>
            <person name="Bian C."/>
            <person name="Tsai W.C."/>
            <person name="Yeh C.M."/>
            <person name="Liu K.W."/>
            <person name="Yoshida K."/>
            <person name="Zhang L.S."/>
            <person name="Chang S.B."/>
            <person name="Chen F."/>
            <person name="Shi Y."/>
            <person name="Su Y.Y."/>
            <person name="Zhang Y.Q."/>
            <person name="Chen L.J."/>
            <person name="Yin Y."/>
            <person name="Lin M."/>
            <person name="Huang H."/>
            <person name="Deng H."/>
            <person name="Wang Z.W."/>
            <person name="Zhu S.L."/>
            <person name="Zhao X."/>
            <person name="Deng C."/>
            <person name="Niu S.C."/>
            <person name="Huang J."/>
            <person name="Wang M."/>
            <person name="Liu G.H."/>
            <person name="Yang H.J."/>
            <person name="Xiao X.J."/>
            <person name="Hsiao Y.Y."/>
            <person name="Wu W.L."/>
            <person name="Chen Y.Y."/>
            <person name="Mitsuda N."/>
            <person name="Ohme-Takagi M."/>
            <person name="Luo Y.B."/>
            <person name="Van de Peer Y."/>
            <person name="Liu Z.J."/>
        </authorList>
    </citation>
    <scope>NUCLEOTIDE SEQUENCE [LARGE SCALE GENOMIC DNA]</scope>
    <source>
        <tissue evidence="1">The whole plant</tissue>
    </source>
</reference>
<evidence type="ECO:0000313" key="1">
    <source>
        <dbReference type="EMBL" id="PKU63631.1"/>
    </source>
</evidence>
<name>A0A2I0VJQ7_9ASPA</name>
<dbReference type="Proteomes" id="UP000233837">
    <property type="component" value="Unassembled WGS sequence"/>
</dbReference>
<reference evidence="1 2" key="2">
    <citation type="journal article" date="2017" name="Nature">
        <title>The Apostasia genome and the evolution of orchids.</title>
        <authorList>
            <person name="Zhang G.Q."/>
            <person name="Liu K.W."/>
            <person name="Li Z."/>
            <person name="Lohaus R."/>
            <person name="Hsiao Y.Y."/>
            <person name="Niu S.C."/>
            <person name="Wang J.Y."/>
            <person name="Lin Y.C."/>
            <person name="Xu Q."/>
            <person name="Chen L.J."/>
            <person name="Yoshida K."/>
            <person name="Fujiwara S."/>
            <person name="Wang Z.W."/>
            <person name="Zhang Y.Q."/>
            <person name="Mitsuda N."/>
            <person name="Wang M."/>
            <person name="Liu G.H."/>
            <person name="Pecoraro L."/>
            <person name="Huang H.X."/>
            <person name="Xiao X.J."/>
            <person name="Lin M."/>
            <person name="Wu X.Y."/>
            <person name="Wu W.L."/>
            <person name="Chen Y.Y."/>
            <person name="Chang S.B."/>
            <person name="Sakamoto S."/>
            <person name="Ohme-Takagi M."/>
            <person name="Yagi M."/>
            <person name="Zeng S.J."/>
            <person name="Shen C.Y."/>
            <person name="Yeh C.M."/>
            <person name="Luo Y.B."/>
            <person name="Tsai W.C."/>
            <person name="Van de Peer Y."/>
            <person name="Liu Z.J."/>
        </authorList>
    </citation>
    <scope>NUCLEOTIDE SEQUENCE [LARGE SCALE GENOMIC DNA]</scope>
    <source>
        <tissue evidence="1">The whole plant</tissue>
    </source>
</reference>
<keyword evidence="2" id="KW-1185">Reference proteome</keyword>